<dbReference type="GO" id="GO:0140096">
    <property type="term" value="F:catalytic activity, acting on a protein"/>
    <property type="evidence" value="ECO:0007669"/>
    <property type="project" value="UniProtKB-ARBA"/>
</dbReference>
<keyword evidence="13 15" id="KW-0030">Aminoacyl-tRNA synthetase</keyword>
<keyword evidence="10 15" id="KW-0460">Magnesium</keyword>
<evidence type="ECO:0000313" key="21">
    <source>
        <dbReference type="Proteomes" id="UP000601171"/>
    </source>
</evidence>
<comment type="similarity">
    <text evidence="2 15">Belongs to the class-II aminoacyl-tRNA synthetase family.</text>
</comment>
<dbReference type="PANTHER" id="PTHR42918:SF15">
    <property type="entry name" value="LYSINE--TRNA LIGASE, CHLOROPLASTIC_MITOCHONDRIAL"/>
    <property type="match status" value="1"/>
</dbReference>
<evidence type="ECO:0000256" key="13">
    <source>
        <dbReference type="ARBA" id="ARBA00023146"/>
    </source>
</evidence>
<feature type="binding site" evidence="15">
    <location>
        <position position="408"/>
    </location>
    <ligand>
        <name>Mg(2+)</name>
        <dbReference type="ChEBI" id="CHEBI:18420"/>
        <label>2</label>
    </ligand>
</feature>
<dbReference type="EC" id="6.1.1.6" evidence="15"/>
<dbReference type="AlphaFoldDB" id="A0A926EUW4"/>
<sequence length="642" mass="73141">MSGTEVNLNEMLKIRRDKLNHLMEDGKNPYLIEKFDYTHHSTSIKENFEELDGQKVAVAGRIMSRRGHGKVSFIDIQDEEGRIQIFAKQDLLGEEEYKDVSVLDIGDIIGVNGEVFKTKSGEISIRAEKVLLLSKSLQILPEKWHGLKDQDLRYRQRYVDMIVNPEVKETFILRTKIIKAVREFLDERGFLEVETPILSTIAGGANARPFVTHHNALDIDMYLRIANELYLKRLIVGGFEKVYEMGRMFRNEGMSPKHNPEFTNVELYQAYVDYEEMMRLTEELFAYVAEKTLGTKIINYQGTELDLTPPWRRLDMEDAIKEYVGVDFSTINTDEEARAIAKAKGLEIGTNMTRGHIISEMFEEFCEEHLIQPTFVIGHPVEVSPLAKRNPDDPRKTHRFEAFLNTWELANAFSELNDPIDQRERFEEQMKQKESGDDEAHPMDTDFLNAIEVGLPPTGGLGIGIDRMIILLTNQPSIRDVLLFPTMKNIGGVNEVNDVSTKAAETATDDVKAEPEKIDFSKVEIEPLFKDFVDFETFSKSDFRAVKVLECEAIPKSKKLLKFVLDDGTDTNRVILSGIHGYYEPEELVGKTCIAITNLPTRSMMGMDSCGMLISAVHSEEGEERLHLLMVDEHIPAGAKLY</sequence>
<dbReference type="Gene3D" id="3.30.930.10">
    <property type="entry name" value="Bira Bifunctional Protein, Domain 2"/>
    <property type="match status" value="1"/>
</dbReference>
<evidence type="ECO:0000256" key="5">
    <source>
        <dbReference type="ARBA" id="ARBA00022555"/>
    </source>
</evidence>
<dbReference type="GO" id="GO:0000287">
    <property type="term" value="F:magnesium ion binding"/>
    <property type="evidence" value="ECO:0007669"/>
    <property type="project" value="UniProtKB-UniRule"/>
</dbReference>
<evidence type="ECO:0000259" key="19">
    <source>
        <dbReference type="PROSITE" id="PS50886"/>
    </source>
</evidence>
<evidence type="ECO:0000256" key="15">
    <source>
        <dbReference type="HAMAP-Rule" id="MF_00252"/>
    </source>
</evidence>
<keyword evidence="6 15" id="KW-0436">Ligase</keyword>
<evidence type="ECO:0000256" key="8">
    <source>
        <dbReference type="ARBA" id="ARBA00022741"/>
    </source>
</evidence>
<evidence type="ECO:0000256" key="12">
    <source>
        <dbReference type="ARBA" id="ARBA00022917"/>
    </source>
</evidence>
<dbReference type="InterPro" id="IPR044136">
    <property type="entry name" value="Lys-tRNA-ligase_II_N"/>
</dbReference>
<comment type="caution">
    <text evidence="20">The sequence shown here is derived from an EMBL/GenBank/DDBJ whole genome shotgun (WGS) entry which is preliminary data.</text>
</comment>
<dbReference type="Pfam" id="PF01588">
    <property type="entry name" value="tRNA_bind"/>
    <property type="match status" value="1"/>
</dbReference>
<evidence type="ECO:0000256" key="4">
    <source>
        <dbReference type="ARBA" id="ARBA00022490"/>
    </source>
</evidence>
<dbReference type="SUPFAM" id="SSF55681">
    <property type="entry name" value="Class II aaRS and biotin synthetases"/>
    <property type="match status" value="1"/>
</dbReference>
<dbReference type="PROSITE" id="PS50886">
    <property type="entry name" value="TRBD"/>
    <property type="match status" value="1"/>
</dbReference>
<keyword evidence="5 16" id="KW-0820">tRNA-binding</keyword>
<dbReference type="InterPro" id="IPR002313">
    <property type="entry name" value="Lys-tRNA-ligase_II"/>
</dbReference>
<dbReference type="InterPro" id="IPR045864">
    <property type="entry name" value="aa-tRNA-synth_II/BPL/LPL"/>
</dbReference>
<dbReference type="GO" id="GO:0005524">
    <property type="term" value="F:ATP binding"/>
    <property type="evidence" value="ECO:0007669"/>
    <property type="project" value="UniProtKB-UniRule"/>
</dbReference>
<evidence type="ECO:0000259" key="18">
    <source>
        <dbReference type="PROSITE" id="PS50862"/>
    </source>
</evidence>
<dbReference type="GO" id="GO:0016740">
    <property type="term" value="F:transferase activity"/>
    <property type="evidence" value="ECO:0007669"/>
    <property type="project" value="UniProtKB-ARBA"/>
</dbReference>
<evidence type="ECO:0000256" key="9">
    <source>
        <dbReference type="ARBA" id="ARBA00022840"/>
    </source>
</evidence>
<dbReference type="InterPro" id="IPR006195">
    <property type="entry name" value="aa-tRNA-synth_II"/>
</dbReference>
<evidence type="ECO:0000256" key="2">
    <source>
        <dbReference type="ARBA" id="ARBA00008226"/>
    </source>
</evidence>
<dbReference type="InterPro" id="IPR012340">
    <property type="entry name" value="NA-bd_OB-fold"/>
</dbReference>
<dbReference type="CDD" id="cd04322">
    <property type="entry name" value="LysRS_N"/>
    <property type="match status" value="1"/>
</dbReference>
<comment type="subcellular location">
    <subcellularLocation>
        <location evidence="1 15">Cytoplasm</location>
    </subcellularLocation>
</comment>
<keyword evidence="4 15" id="KW-0963">Cytoplasm</keyword>
<evidence type="ECO:0000256" key="3">
    <source>
        <dbReference type="ARBA" id="ARBA00011738"/>
    </source>
</evidence>
<dbReference type="InterPro" id="IPR004365">
    <property type="entry name" value="NA-bd_OB_tRNA"/>
</dbReference>
<dbReference type="Pfam" id="PF01336">
    <property type="entry name" value="tRNA_anti-codon"/>
    <property type="match status" value="1"/>
</dbReference>
<dbReference type="GO" id="GO:0000049">
    <property type="term" value="F:tRNA binding"/>
    <property type="evidence" value="ECO:0007669"/>
    <property type="project" value="UniProtKB-UniRule"/>
</dbReference>
<keyword evidence="8 15" id="KW-0547">Nucleotide-binding</keyword>
<dbReference type="NCBIfam" id="TIGR00499">
    <property type="entry name" value="lysS_bact"/>
    <property type="match status" value="1"/>
</dbReference>
<keyword evidence="11 16" id="KW-0694">RNA-binding</keyword>
<dbReference type="FunFam" id="3.30.930.10:FF:000001">
    <property type="entry name" value="Lysine--tRNA ligase"/>
    <property type="match status" value="1"/>
</dbReference>
<evidence type="ECO:0000256" key="10">
    <source>
        <dbReference type="ARBA" id="ARBA00022842"/>
    </source>
</evidence>
<keyword evidence="7 15" id="KW-0479">Metal-binding</keyword>
<keyword evidence="12 15" id="KW-0648">Protein biosynthesis</keyword>
<comment type="subunit">
    <text evidence="3 15">Homodimer.</text>
</comment>
<dbReference type="SUPFAM" id="SSF50249">
    <property type="entry name" value="Nucleic acid-binding proteins"/>
    <property type="match status" value="2"/>
</dbReference>
<evidence type="ECO:0000256" key="11">
    <source>
        <dbReference type="ARBA" id="ARBA00022884"/>
    </source>
</evidence>
<evidence type="ECO:0000256" key="16">
    <source>
        <dbReference type="PROSITE-ProRule" id="PRU00209"/>
    </source>
</evidence>
<evidence type="ECO:0000256" key="14">
    <source>
        <dbReference type="ARBA" id="ARBA00048573"/>
    </source>
</evidence>
<evidence type="ECO:0000313" key="20">
    <source>
        <dbReference type="EMBL" id="MBC8587957.1"/>
    </source>
</evidence>
<gene>
    <name evidence="15 20" type="primary">lysS</name>
    <name evidence="20" type="ORF">H8707_06865</name>
</gene>
<dbReference type="Pfam" id="PF00152">
    <property type="entry name" value="tRNA-synt_2"/>
    <property type="match status" value="1"/>
</dbReference>
<dbReference type="EMBL" id="JACRTG010000016">
    <property type="protein sequence ID" value="MBC8587957.1"/>
    <property type="molecule type" value="Genomic_DNA"/>
</dbReference>
<proteinExistence type="inferred from homology"/>
<dbReference type="NCBIfam" id="NF001756">
    <property type="entry name" value="PRK00484.1"/>
    <property type="match status" value="1"/>
</dbReference>
<accession>A0A926EUW4</accession>
<feature type="binding site" evidence="15">
    <location>
        <position position="408"/>
    </location>
    <ligand>
        <name>Mg(2+)</name>
        <dbReference type="ChEBI" id="CHEBI:18420"/>
        <label>1</label>
    </ligand>
</feature>
<dbReference type="RefSeq" id="WP_262429401.1">
    <property type="nucleotide sequence ID" value="NZ_JACRTG010000016.1"/>
</dbReference>
<evidence type="ECO:0000256" key="1">
    <source>
        <dbReference type="ARBA" id="ARBA00004496"/>
    </source>
</evidence>
<dbReference type="GO" id="GO:0006430">
    <property type="term" value="P:lysyl-tRNA aminoacylation"/>
    <property type="evidence" value="ECO:0007669"/>
    <property type="project" value="UniProtKB-UniRule"/>
</dbReference>
<keyword evidence="9 15" id="KW-0067">ATP-binding</keyword>
<feature type="binding site" evidence="15">
    <location>
        <position position="401"/>
    </location>
    <ligand>
        <name>Mg(2+)</name>
        <dbReference type="ChEBI" id="CHEBI:18420"/>
        <label>1</label>
    </ligand>
</feature>
<dbReference type="InterPro" id="IPR018149">
    <property type="entry name" value="Lys-tRNA-synth_II_C"/>
</dbReference>
<comment type="catalytic activity">
    <reaction evidence="14 15 17">
        <text>tRNA(Lys) + L-lysine + ATP = L-lysyl-tRNA(Lys) + AMP + diphosphate</text>
        <dbReference type="Rhea" id="RHEA:20792"/>
        <dbReference type="Rhea" id="RHEA-COMP:9696"/>
        <dbReference type="Rhea" id="RHEA-COMP:9697"/>
        <dbReference type="ChEBI" id="CHEBI:30616"/>
        <dbReference type="ChEBI" id="CHEBI:32551"/>
        <dbReference type="ChEBI" id="CHEBI:33019"/>
        <dbReference type="ChEBI" id="CHEBI:78442"/>
        <dbReference type="ChEBI" id="CHEBI:78529"/>
        <dbReference type="ChEBI" id="CHEBI:456215"/>
        <dbReference type="EC" id="6.1.1.6"/>
    </reaction>
</comment>
<feature type="domain" description="Aminoacyl-transfer RNA synthetases class-II family profile" evidence="18">
    <location>
        <begin position="171"/>
        <end position="485"/>
    </location>
</feature>
<dbReference type="HAMAP" id="MF_00252">
    <property type="entry name" value="Lys_tRNA_synth_class2"/>
    <property type="match status" value="1"/>
</dbReference>
<reference evidence="20" key="1">
    <citation type="submission" date="2020-08" db="EMBL/GenBank/DDBJ databases">
        <title>Genome public.</title>
        <authorList>
            <person name="Liu C."/>
            <person name="Sun Q."/>
        </authorList>
    </citation>
    <scope>NUCLEOTIDE SEQUENCE</scope>
    <source>
        <strain evidence="20">BX21</strain>
    </source>
</reference>
<dbReference type="PROSITE" id="PS50862">
    <property type="entry name" value="AA_TRNA_LIGASE_II"/>
    <property type="match status" value="1"/>
</dbReference>
<feature type="domain" description="TRNA-binding" evidence="19">
    <location>
        <begin position="537"/>
        <end position="642"/>
    </location>
</feature>
<organism evidence="20 21">
    <name type="scientific">Paratissierella segnis</name>
    <dbReference type="NCBI Taxonomy" id="2763679"/>
    <lineage>
        <taxon>Bacteria</taxon>
        <taxon>Bacillati</taxon>
        <taxon>Bacillota</taxon>
        <taxon>Tissierellia</taxon>
        <taxon>Tissierellales</taxon>
        <taxon>Tissierellaceae</taxon>
        <taxon>Paratissierella</taxon>
    </lineage>
</organism>
<evidence type="ECO:0000256" key="17">
    <source>
        <dbReference type="RuleBase" id="RU000336"/>
    </source>
</evidence>
<dbReference type="CDD" id="cd00775">
    <property type="entry name" value="LysRS_core"/>
    <property type="match status" value="1"/>
</dbReference>
<dbReference type="Proteomes" id="UP000601171">
    <property type="component" value="Unassembled WGS sequence"/>
</dbReference>
<dbReference type="GO" id="GO:0005829">
    <property type="term" value="C:cytosol"/>
    <property type="evidence" value="ECO:0007669"/>
    <property type="project" value="TreeGrafter"/>
</dbReference>
<evidence type="ECO:0000256" key="7">
    <source>
        <dbReference type="ARBA" id="ARBA00022723"/>
    </source>
</evidence>
<dbReference type="FunFam" id="2.40.50.140:FF:000024">
    <property type="entry name" value="Lysine--tRNA ligase"/>
    <property type="match status" value="1"/>
</dbReference>
<name>A0A926EUW4_9FIRM</name>
<keyword evidence="21" id="KW-1185">Reference proteome</keyword>
<evidence type="ECO:0000256" key="6">
    <source>
        <dbReference type="ARBA" id="ARBA00022598"/>
    </source>
</evidence>
<dbReference type="InterPro" id="IPR002547">
    <property type="entry name" value="tRNA-bd_dom"/>
</dbReference>
<dbReference type="PRINTS" id="PR00982">
    <property type="entry name" value="TRNASYNTHLYS"/>
</dbReference>
<dbReference type="PANTHER" id="PTHR42918">
    <property type="entry name" value="LYSYL-TRNA SYNTHETASE"/>
    <property type="match status" value="1"/>
</dbReference>
<comment type="cofactor">
    <cofactor evidence="15 17">
        <name>Mg(2+)</name>
        <dbReference type="ChEBI" id="CHEBI:18420"/>
    </cofactor>
    <text evidence="15 17">Binds 3 Mg(2+) ions per subunit.</text>
</comment>
<protein>
    <recommendedName>
        <fullName evidence="15">Lysine--tRNA ligase</fullName>
        <ecNumber evidence="15">6.1.1.6</ecNumber>
    </recommendedName>
    <alternativeName>
        <fullName evidence="15">Lysyl-tRNA synthetase</fullName>
        <shortName evidence="15">LysRS</shortName>
    </alternativeName>
</protein>
<dbReference type="InterPro" id="IPR004364">
    <property type="entry name" value="Aa-tRNA-synt_II"/>
</dbReference>
<dbReference type="Gene3D" id="2.40.50.140">
    <property type="entry name" value="Nucleic acid-binding proteins"/>
    <property type="match status" value="2"/>
</dbReference>
<dbReference type="GO" id="GO:0004824">
    <property type="term" value="F:lysine-tRNA ligase activity"/>
    <property type="evidence" value="ECO:0007669"/>
    <property type="project" value="UniProtKB-UniRule"/>
</dbReference>